<dbReference type="KEGG" id="bne:DA69_04495"/>
<evidence type="ECO:0000313" key="1">
    <source>
        <dbReference type="EMBL" id="ANF54066.1"/>
    </source>
</evidence>
<sequence>MERIEETKARIGALVDQLELSIPAIAERLRERQTELVRLEGQADELRNAVAGRANRRASDALVEAITWWSDLSRLEDEELFAARAKANALLNEAFDWIMPIGDVVNDGVYIGAGAKVWRSGRVNGATTTASFDAPETDRVTRLALARSGGRCQRLSFPRP</sequence>
<keyword evidence="2" id="KW-1185">Reference proteome</keyword>
<name>A0A172Y4J0_9CAUL</name>
<dbReference type="EMBL" id="CP015614">
    <property type="protein sequence ID" value="ANF54066.1"/>
    <property type="molecule type" value="Genomic_DNA"/>
</dbReference>
<organism evidence="1 2">
    <name type="scientific">Brevundimonas naejangsanensis</name>
    <dbReference type="NCBI Taxonomy" id="588932"/>
    <lineage>
        <taxon>Bacteria</taxon>
        <taxon>Pseudomonadati</taxon>
        <taxon>Pseudomonadota</taxon>
        <taxon>Alphaproteobacteria</taxon>
        <taxon>Caulobacterales</taxon>
        <taxon>Caulobacteraceae</taxon>
        <taxon>Brevundimonas</taxon>
    </lineage>
</organism>
<dbReference type="AlphaFoldDB" id="A0A172Y4J0"/>
<reference evidence="1 2" key="1">
    <citation type="journal article" date="2014" name="Genome Announc.">
        <title>Genome Sequence of a Promising Hydrogen-Producing Facultative Anaerobic Bacterium, Brevundimonas naejangsanensis Strain B1.</title>
        <authorList>
            <person name="Su H."/>
            <person name="Zhang T."/>
            <person name="Bao M."/>
            <person name="Jiang Y."/>
            <person name="Wang Y."/>
            <person name="Tan T."/>
        </authorList>
    </citation>
    <scope>NUCLEOTIDE SEQUENCE [LARGE SCALE GENOMIC DNA]</scope>
    <source>
        <strain evidence="1 2">B1</strain>
    </source>
</reference>
<accession>A0A172Y4J0</accession>
<protein>
    <submittedName>
        <fullName evidence="1">Uncharacterized protein</fullName>
    </submittedName>
</protein>
<proteinExistence type="predicted"/>
<gene>
    <name evidence="1" type="ORF">DA69_04495</name>
</gene>
<dbReference type="Proteomes" id="UP000077603">
    <property type="component" value="Chromosome"/>
</dbReference>
<evidence type="ECO:0000313" key="2">
    <source>
        <dbReference type="Proteomes" id="UP000077603"/>
    </source>
</evidence>
<dbReference type="RefSeq" id="WP_025977257.1">
    <property type="nucleotide sequence ID" value="NZ_CP015614.1"/>
</dbReference>
<dbReference type="OrthoDB" id="9801912at2"/>